<dbReference type="GO" id="GO:0006281">
    <property type="term" value="P:DNA repair"/>
    <property type="evidence" value="ECO:0007669"/>
    <property type="project" value="InterPro"/>
</dbReference>
<dbReference type="Pfam" id="PF04675">
    <property type="entry name" value="DNA_ligase_A_N"/>
    <property type="match status" value="1"/>
</dbReference>
<evidence type="ECO:0000259" key="5">
    <source>
        <dbReference type="Pfam" id="PF04675"/>
    </source>
</evidence>
<dbReference type="GO" id="GO:0003910">
    <property type="term" value="F:DNA ligase (ATP) activity"/>
    <property type="evidence" value="ECO:0007669"/>
    <property type="project" value="InterPro"/>
</dbReference>
<comment type="similarity">
    <text evidence="1">Belongs to the ATP-dependent DNA ligase family.</text>
</comment>
<feature type="coiled-coil region" evidence="3">
    <location>
        <begin position="319"/>
        <end position="346"/>
    </location>
</feature>
<dbReference type="EMBL" id="SGPM01000037">
    <property type="protein sequence ID" value="THH31805.1"/>
    <property type="molecule type" value="Genomic_DNA"/>
</dbReference>
<dbReference type="Gene3D" id="1.10.3260.10">
    <property type="entry name" value="DNA ligase, ATP-dependent, N-terminal domain"/>
    <property type="match status" value="1"/>
</dbReference>
<dbReference type="PANTHER" id="PTHR45674">
    <property type="entry name" value="DNA LIGASE 1/3 FAMILY MEMBER"/>
    <property type="match status" value="1"/>
</dbReference>
<dbReference type="GO" id="GO:0006273">
    <property type="term" value="P:lagging strand elongation"/>
    <property type="evidence" value="ECO:0007669"/>
    <property type="project" value="TreeGrafter"/>
</dbReference>
<feature type="compositionally biased region" description="Low complexity" evidence="4">
    <location>
        <begin position="28"/>
        <end position="43"/>
    </location>
</feature>
<keyword evidence="3" id="KW-0175">Coiled coil</keyword>
<evidence type="ECO:0000256" key="4">
    <source>
        <dbReference type="SAM" id="MobiDB-lite"/>
    </source>
</evidence>
<protein>
    <recommendedName>
        <fullName evidence="5">DNA ligase ATP-dependent N-terminal domain-containing protein</fullName>
    </recommendedName>
</protein>
<dbReference type="GO" id="GO:0006310">
    <property type="term" value="P:DNA recombination"/>
    <property type="evidence" value="ECO:0007669"/>
    <property type="project" value="InterPro"/>
</dbReference>
<dbReference type="GO" id="GO:0003677">
    <property type="term" value="F:DNA binding"/>
    <property type="evidence" value="ECO:0007669"/>
    <property type="project" value="InterPro"/>
</dbReference>
<evidence type="ECO:0000313" key="6">
    <source>
        <dbReference type="EMBL" id="THH31805.1"/>
    </source>
</evidence>
<dbReference type="AlphaFoldDB" id="A0A4S4N0J2"/>
<dbReference type="InterPro" id="IPR036599">
    <property type="entry name" value="DNA_ligase_N_sf"/>
</dbReference>
<comment type="caution">
    <text evidence="6">The sequence shown here is derived from an EMBL/GenBank/DDBJ whole genome shotgun (WGS) entry which is preliminary data.</text>
</comment>
<dbReference type="SUPFAM" id="SSF117018">
    <property type="entry name" value="ATP-dependent DNA ligase DNA-binding domain"/>
    <property type="match status" value="1"/>
</dbReference>
<reference evidence="6 7" key="1">
    <citation type="submission" date="2019-02" db="EMBL/GenBank/DDBJ databases">
        <title>Genome sequencing of the rare red list fungi Antrodiella citrinella (Flaviporus citrinellus).</title>
        <authorList>
            <person name="Buettner E."/>
            <person name="Kellner H."/>
        </authorList>
    </citation>
    <scope>NUCLEOTIDE SEQUENCE [LARGE SCALE GENOMIC DNA]</scope>
    <source>
        <strain evidence="6 7">DSM 108506</strain>
    </source>
</reference>
<accession>A0A4S4N0J2</accession>
<dbReference type="PANTHER" id="PTHR45674:SF9">
    <property type="entry name" value="DNA LIGASE 3"/>
    <property type="match status" value="1"/>
</dbReference>
<dbReference type="OrthoDB" id="206088at2759"/>
<gene>
    <name evidence="6" type="ORF">EUX98_g2396</name>
</gene>
<sequence length="386" mass="40919">MTTASTVSARSEVINVDLLDDQEVQTISSSSPGEGSSGRPNRSAPGALTPASFAKLSSVSAAGPSFLSSNVSPAGAPTYRSLTVDPPSYDSDSVPWADGASAPYSFLAHTLSTLSETRSRIVILNTLTNSLRTITRYHPASLLPALYLLSNSLSPPYSPLELGLGPSVISKAIQHVSGLTSSALKRLYNTTGDPGDVAFEAKSNVRTLIPHPPLLITGVYDAFLKIANAKGQGAAKQKQAIVERLLVAAKGEETRYLVRTLCQNLRVGAVRTSILTALARAVVLTPPTRLINPGSPLSVFYASAELIRNIKPLPPDIKKALADQRRDELNEKYTAAENLIKKVYVQRPNYDQIVDGLLEVGLDGLAEHLPLNPAASNPGFSDTLAG</sequence>
<dbReference type="GO" id="GO:0005634">
    <property type="term" value="C:nucleus"/>
    <property type="evidence" value="ECO:0007669"/>
    <property type="project" value="TreeGrafter"/>
</dbReference>
<dbReference type="InterPro" id="IPR012308">
    <property type="entry name" value="DNA_ligase_ATP-dep_N"/>
</dbReference>
<feature type="region of interest" description="Disordered" evidence="4">
    <location>
        <begin position="20"/>
        <end position="49"/>
    </location>
</feature>
<keyword evidence="2" id="KW-0436">Ligase</keyword>
<keyword evidence="7" id="KW-1185">Reference proteome</keyword>
<organism evidence="6 7">
    <name type="scientific">Antrodiella citrinella</name>
    <dbReference type="NCBI Taxonomy" id="2447956"/>
    <lineage>
        <taxon>Eukaryota</taxon>
        <taxon>Fungi</taxon>
        <taxon>Dikarya</taxon>
        <taxon>Basidiomycota</taxon>
        <taxon>Agaricomycotina</taxon>
        <taxon>Agaricomycetes</taxon>
        <taxon>Polyporales</taxon>
        <taxon>Steccherinaceae</taxon>
        <taxon>Antrodiella</taxon>
    </lineage>
</organism>
<proteinExistence type="inferred from homology"/>
<name>A0A4S4N0J2_9APHY</name>
<evidence type="ECO:0000256" key="2">
    <source>
        <dbReference type="ARBA" id="ARBA00022598"/>
    </source>
</evidence>
<evidence type="ECO:0000256" key="3">
    <source>
        <dbReference type="SAM" id="Coils"/>
    </source>
</evidence>
<dbReference type="Proteomes" id="UP000308730">
    <property type="component" value="Unassembled WGS sequence"/>
</dbReference>
<feature type="domain" description="DNA ligase ATP-dependent N-terminal" evidence="5">
    <location>
        <begin position="103"/>
        <end position="279"/>
    </location>
</feature>
<dbReference type="InterPro" id="IPR050191">
    <property type="entry name" value="ATP-dep_DNA_ligase"/>
</dbReference>
<evidence type="ECO:0000256" key="1">
    <source>
        <dbReference type="ARBA" id="ARBA00007572"/>
    </source>
</evidence>
<evidence type="ECO:0000313" key="7">
    <source>
        <dbReference type="Proteomes" id="UP000308730"/>
    </source>
</evidence>